<dbReference type="InterPro" id="IPR017441">
    <property type="entry name" value="Protein_kinase_ATP_BS"/>
</dbReference>
<feature type="region of interest" description="Disordered" evidence="12">
    <location>
        <begin position="583"/>
        <end position="623"/>
    </location>
</feature>
<dbReference type="InterPro" id="IPR051131">
    <property type="entry name" value="NEK_Ser/Thr_kinase_NIMA"/>
</dbReference>
<evidence type="ECO:0000313" key="15">
    <source>
        <dbReference type="EMBL" id="WVW86116.1"/>
    </source>
</evidence>
<evidence type="ECO:0000256" key="12">
    <source>
        <dbReference type="SAM" id="MobiDB-lite"/>
    </source>
</evidence>
<name>A0A1B9FWI0_9TREE</name>
<evidence type="ECO:0000256" key="10">
    <source>
        <dbReference type="PROSITE-ProRule" id="PRU10141"/>
    </source>
</evidence>
<dbReference type="Gene3D" id="1.10.510.10">
    <property type="entry name" value="Transferase(Phosphotransferase) domain 1"/>
    <property type="match status" value="1"/>
</dbReference>
<feature type="region of interest" description="Disordered" evidence="12">
    <location>
        <begin position="689"/>
        <end position="710"/>
    </location>
</feature>
<evidence type="ECO:0000256" key="7">
    <source>
        <dbReference type="ARBA" id="ARBA00022840"/>
    </source>
</evidence>
<dbReference type="RefSeq" id="XP_019044196.1">
    <property type="nucleotide sequence ID" value="XM_019194073.1"/>
</dbReference>
<dbReference type="VEuPathDB" id="FungiDB:I302_07478"/>
<keyword evidence="3" id="KW-0723">Serine/threonine-protein kinase</keyword>
<dbReference type="InterPro" id="IPR001245">
    <property type="entry name" value="Ser-Thr/Tyr_kinase_cat_dom"/>
</dbReference>
<dbReference type="PROSITE" id="PS00108">
    <property type="entry name" value="PROTEIN_KINASE_ST"/>
    <property type="match status" value="1"/>
</dbReference>
<evidence type="ECO:0000256" key="3">
    <source>
        <dbReference type="ARBA" id="ARBA00022527"/>
    </source>
</evidence>
<keyword evidence="4" id="KW-0808">Transferase</keyword>
<feature type="coiled-coil region" evidence="11">
    <location>
        <begin position="319"/>
        <end position="399"/>
    </location>
</feature>
<dbReference type="InterPro" id="IPR011009">
    <property type="entry name" value="Kinase-like_dom_sf"/>
</dbReference>
<dbReference type="STRING" id="1296100.A0A1B9FWI0"/>
<reference evidence="14" key="3">
    <citation type="submission" date="2014-01" db="EMBL/GenBank/DDBJ databases">
        <title>Evolution of pathogenesis and genome organization in the Tremellales.</title>
        <authorList>
            <person name="Cuomo C."/>
            <person name="Litvintseva A."/>
            <person name="Heitman J."/>
            <person name="Chen Y."/>
            <person name="Sun S."/>
            <person name="Springer D."/>
            <person name="Dromer F."/>
            <person name="Young S."/>
            <person name="Zeng Q."/>
            <person name="Chapman S."/>
            <person name="Gujja S."/>
            <person name="Saif S."/>
            <person name="Birren B."/>
        </authorList>
    </citation>
    <scope>NUCLEOTIDE SEQUENCE</scope>
    <source>
        <strain evidence="14">CBS 10118</strain>
    </source>
</reference>
<evidence type="ECO:0000256" key="2">
    <source>
        <dbReference type="ARBA" id="ARBA00012513"/>
    </source>
</evidence>
<evidence type="ECO:0000256" key="9">
    <source>
        <dbReference type="ARBA" id="ARBA00048679"/>
    </source>
</evidence>
<dbReference type="FunFam" id="3.30.200.20:FF:000097">
    <property type="entry name" value="Probable serine/threonine-protein kinase nek1"/>
    <property type="match status" value="1"/>
</dbReference>
<dbReference type="GO" id="GO:0005524">
    <property type="term" value="F:ATP binding"/>
    <property type="evidence" value="ECO:0007669"/>
    <property type="project" value="UniProtKB-UniRule"/>
</dbReference>
<sequence length="752" mass="81935">MALPPRRPVTSGQGSSYADVSELDKYKLISNIGKGSFGVISKVQRVTDGKDFALKQLDYSKMTEKDRKQILAEVAILDSLKHRNIVQLIQKIKDPKNERIYIVMEYCTSGDLGTLIRKAQRSNQPIHEDKIWNIFLQITLALHHCHWPSERPSKLGVARLSQGTQQTADGGIARYQVLHRDLKPENVFLSDEFVKLGDFGLSKDMGTASFTSTYVGTPLYMPPEILAENRYDTKSDIWSLGCLVYEMCALHSPFSQAQTQAELISLVKSGKLPSLPAQYSPALKSVIKAMLTLNPVKRPSTKDLLEMDEMKLHRKLFTVQNQTSLLLSKRDELKSYEEQLRAKSLALDDREKAIAAREAAIEAREAICETKNEEAKETQRRLNQAAESLRGQWERLREEKEKLSLVGGSQEALADEPRPAKSSAPPLSRPGLEERSNTLPLPATSRFSRLAHPAYVDTPSKIPLAAISSPTPLDRFAHLGIQPKAATPLRRNATKSLGNLAAAAKMDAERDAAAAATSVVMGEATPAKQINRGIPFHSRQRSSIGSPDDLKNYCEDISMAIATPMSIASPWLMRPRRSSLIPVNQASGSASGSGSGSSSGSSSSNSESALPPTMIPAPIPSNNFTYKEAATPAKWNMEDPDLPSPFLTASIPSHTANSGERQVLGSINPPQAQATTSIYPNLSRQQTEPILKKPINPAGSGSIPRSKSGNMGLNLHQHVLRNNAIVAGRTSGDGLPGNGQTGNTIRRVGGGR</sequence>
<keyword evidence="5 10" id="KW-0547">Nucleotide-binding</keyword>
<dbReference type="SUPFAM" id="SSF56112">
    <property type="entry name" value="Protein kinase-like (PK-like)"/>
    <property type="match status" value="1"/>
</dbReference>
<dbReference type="Proteomes" id="UP000092730">
    <property type="component" value="Chromosome 7"/>
</dbReference>
<dbReference type="SMART" id="SM00220">
    <property type="entry name" value="S_TKc"/>
    <property type="match status" value="1"/>
</dbReference>
<dbReference type="PANTHER" id="PTHR44899:SF10">
    <property type="entry name" value="NIMA-RELATED KINASE 2"/>
    <property type="match status" value="1"/>
</dbReference>
<dbReference type="Pfam" id="PF07714">
    <property type="entry name" value="PK_Tyr_Ser-Thr"/>
    <property type="match status" value="1"/>
</dbReference>
<evidence type="ECO:0000259" key="13">
    <source>
        <dbReference type="PROSITE" id="PS50011"/>
    </source>
</evidence>
<evidence type="ECO:0000256" key="4">
    <source>
        <dbReference type="ARBA" id="ARBA00022679"/>
    </source>
</evidence>
<comment type="catalytic activity">
    <reaction evidence="9">
        <text>L-seryl-[protein] + ATP = O-phospho-L-seryl-[protein] + ADP + H(+)</text>
        <dbReference type="Rhea" id="RHEA:17989"/>
        <dbReference type="Rhea" id="RHEA-COMP:9863"/>
        <dbReference type="Rhea" id="RHEA-COMP:11604"/>
        <dbReference type="ChEBI" id="CHEBI:15378"/>
        <dbReference type="ChEBI" id="CHEBI:29999"/>
        <dbReference type="ChEBI" id="CHEBI:30616"/>
        <dbReference type="ChEBI" id="CHEBI:83421"/>
        <dbReference type="ChEBI" id="CHEBI:456216"/>
        <dbReference type="EC" id="2.7.11.1"/>
    </reaction>
</comment>
<dbReference type="EC" id="2.7.11.1" evidence="2"/>
<dbReference type="GO" id="GO:0004674">
    <property type="term" value="F:protein serine/threonine kinase activity"/>
    <property type="evidence" value="ECO:0007669"/>
    <property type="project" value="UniProtKB-KW"/>
</dbReference>
<keyword evidence="16" id="KW-1185">Reference proteome</keyword>
<feature type="domain" description="Protein kinase" evidence="13">
    <location>
        <begin position="26"/>
        <end position="316"/>
    </location>
</feature>
<accession>A0A1B9FWI0</accession>
<dbReference type="GeneID" id="30211877"/>
<feature type="region of interest" description="Disordered" evidence="12">
    <location>
        <begin position="730"/>
        <end position="752"/>
    </location>
</feature>
<evidence type="ECO:0000256" key="8">
    <source>
        <dbReference type="ARBA" id="ARBA00047899"/>
    </source>
</evidence>
<dbReference type="AlphaFoldDB" id="A0A1B9FWI0"/>
<comment type="similarity">
    <text evidence="1">Belongs to the protein kinase superfamily. NEK Ser/Thr protein kinase family. NIMA subfamily.</text>
</comment>
<dbReference type="OrthoDB" id="10250725at2759"/>
<dbReference type="Gene3D" id="3.30.200.20">
    <property type="entry name" value="Phosphorylase Kinase, domain 1"/>
    <property type="match status" value="1"/>
</dbReference>
<organism evidence="14">
    <name type="scientific">Kwoniella bestiolae CBS 10118</name>
    <dbReference type="NCBI Taxonomy" id="1296100"/>
    <lineage>
        <taxon>Eukaryota</taxon>
        <taxon>Fungi</taxon>
        <taxon>Dikarya</taxon>
        <taxon>Basidiomycota</taxon>
        <taxon>Agaricomycotina</taxon>
        <taxon>Tremellomycetes</taxon>
        <taxon>Tremellales</taxon>
        <taxon>Cryptococcaceae</taxon>
        <taxon>Kwoniella</taxon>
    </lineage>
</organism>
<dbReference type="EMBL" id="KI894024">
    <property type="protein sequence ID" value="OCF23126.1"/>
    <property type="molecule type" value="Genomic_DNA"/>
</dbReference>
<reference evidence="15" key="4">
    <citation type="submission" date="2024-02" db="EMBL/GenBank/DDBJ databases">
        <title>Comparative genomics of Cryptococcus and Kwoniella reveals pathogenesis evolution and contrasting modes of karyotype evolution via chromosome fusion or intercentromeric recombination.</title>
        <authorList>
            <person name="Coelho M.A."/>
            <person name="David-Palma M."/>
            <person name="Shea T."/>
            <person name="Bowers K."/>
            <person name="McGinley-Smith S."/>
            <person name="Mohammad A.W."/>
            <person name="Gnirke A."/>
            <person name="Yurkov A.M."/>
            <person name="Nowrousian M."/>
            <person name="Sun S."/>
            <person name="Cuomo C.A."/>
            <person name="Heitman J."/>
        </authorList>
    </citation>
    <scope>NUCLEOTIDE SEQUENCE</scope>
    <source>
        <strain evidence="15">CBS 10118</strain>
    </source>
</reference>
<dbReference type="PROSITE" id="PS50011">
    <property type="entry name" value="PROTEIN_KINASE_DOM"/>
    <property type="match status" value="1"/>
</dbReference>
<feature type="region of interest" description="Disordered" evidence="12">
    <location>
        <begin position="401"/>
        <end position="445"/>
    </location>
</feature>
<keyword evidence="7 10" id="KW-0067">ATP-binding</keyword>
<keyword evidence="6 14" id="KW-0418">Kinase</keyword>
<reference evidence="14" key="1">
    <citation type="submission" date="2013-07" db="EMBL/GenBank/DDBJ databases">
        <title>The Genome Sequence of Cryptococcus bestiolae CBS10118.</title>
        <authorList>
            <consortium name="The Broad Institute Genome Sequencing Platform"/>
            <person name="Cuomo C."/>
            <person name="Litvintseva A."/>
            <person name="Chen Y."/>
            <person name="Heitman J."/>
            <person name="Sun S."/>
            <person name="Springer D."/>
            <person name="Dromer F."/>
            <person name="Young S.K."/>
            <person name="Zeng Q."/>
            <person name="Gargeya S."/>
            <person name="Fitzgerald M."/>
            <person name="Abouelleil A."/>
            <person name="Alvarado L."/>
            <person name="Berlin A.M."/>
            <person name="Chapman S.B."/>
            <person name="Dewar J."/>
            <person name="Goldberg J."/>
            <person name="Griggs A."/>
            <person name="Gujja S."/>
            <person name="Hansen M."/>
            <person name="Howarth C."/>
            <person name="Imamovic A."/>
            <person name="Larimer J."/>
            <person name="McCowan C."/>
            <person name="Murphy C."/>
            <person name="Pearson M."/>
            <person name="Priest M."/>
            <person name="Roberts A."/>
            <person name="Saif S."/>
            <person name="Shea T."/>
            <person name="Sykes S."/>
            <person name="Wortman J."/>
            <person name="Nusbaum C."/>
            <person name="Birren B."/>
        </authorList>
    </citation>
    <scope>NUCLEOTIDE SEQUENCE [LARGE SCALE GENOMIC DNA]</scope>
    <source>
        <strain evidence="14">CBS 10118</strain>
    </source>
</reference>
<dbReference type="InterPro" id="IPR008271">
    <property type="entry name" value="Ser/Thr_kinase_AS"/>
</dbReference>
<keyword evidence="11" id="KW-0175">Coiled coil</keyword>
<evidence type="ECO:0000313" key="14">
    <source>
        <dbReference type="EMBL" id="OCF23126.1"/>
    </source>
</evidence>
<dbReference type="EMBL" id="CP144547">
    <property type="protein sequence ID" value="WVW86116.1"/>
    <property type="molecule type" value="Genomic_DNA"/>
</dbReference>
<proteinExistence type="inferred from homology"/>
<evidence type="ECO:0000313" key="16">
    <source>
        <dbReference type="Proteomes" id="UP000092730"/>
    </source>
</evidence>
<evidence type="ECO:0000256" key="6">
    <source>
        <dbReference type="ARBA" id="ARBA00022777"/>
    </source>
</evidence>
<dbReference type="CDD" id="cd08217">
    <property type="entry name" value="STKc_Nek2"/>
    <property type="match status" value="1"/>
</dbReference>
<reference evidence="15" key="2">
    <citation type="submission" date="2013-07" db="EMBL/GenBank/DDBJ databases">
        <authorList>
            <consortium name="The Broad Institute Genome Sequencing Platform"/>
            <person name="Cuomo C."/>
            <person name="Litvintseva A."/>
            <person name="Chen Y."/>
            <person name="Heitman J."/>
            <person name="Sun S."/>
            <person name="Springer D."/>
            <person name="Dromer F."/>
            <person name="Young S.K."/>
            <person name="Zeng Q."/>
            <person name="Gargeya S."/>
            <person name="Fitzgerald M."/>
            <person name="Abouelleil A."/>
            <person name="Alvarado L."/>
            <person name="Berlin A.M."/>
            <person name="Chapman S.B."/>
            <person name="Dewar J."/>
            <person name="Goldberg J."/>
            <person name="Griggs A."/>
            <person name="Gujja S."/>
            <person name="Hansen M."/>
            <person name="Howarth C."/>
            <person name="Imamovic A."/>
            <person name="Larimer J."/>
            <person name="McCowan C."/>
            <person name="Murphy C."/>
            <person name="Pearson M."/>
            <person name="Priest M."/>
            <person name="Roberts A."/>
            <person name="Saif S."/>
            <person name="Shea T."/>
            <person name="Sykes S."/>
            <person name="Wortman J."/>
            <person name="Nusbaum C."/>
            <person name="Birren B."/>
        </authorList>
    </citation>
    <scope>NUCLEOTIDE SEQUENCE</scope>
    <source>
        <strain evidence="15">CBS 10118</strain>
    </source>
</reference>
<evidence type="ECO:0000256" key="5">
    <source>
        <dbReference type="ARBA" id="ARBA00022741"/>
    </source>
</evidence>
<dbReference type="PROSITE" id="PS00107">
    <property type="entry name" value="PROTEIN_KINASE_ATP"/>
    <property type="match status" value="1"/>
</dbReference>
<dbReference type="KEGG" id="kbi:30211877"/>
<gene>
    <name evidence="14" type="ORF">I302_07478</name>
    <name evidence="15" type="ORF">I302_108156</name>
</gene>
<feature type="compositionally biased region" description="Low complexity" evidence="12">
    <location>
        <begin position="598"/>
        <end position="609"/>
    </location>
</feature>
<protein>
    <recommendedName>
        <fullName evidence="2">non-specific serine/threonine protein kinase</fullName>
        <ecNumber evidence="2">2.7.11.1</ecNumber>
    </recommendedName>
</protein>
<dbReference type="PANTHER" id="PTHR44899">
    <property type="entry name" value="CAMK FAMILY PROTEIN KINASE"/>
    <property type="match status" value="1"/>
</dbReference>
<feature type="binding site" evidence="10">
    <location>
        <position position="55"/>
    </location>
    <ligand>
        <name>ATP</name>
        <dbReference type="ChEBI" id="CHEBI:30616"/>
    </ligand>
</feature>
<comment type="catalytic activity">
    <reaction evidence="8">
        <text>L-threonyl-[protein] + ATP = O-phospho-L-threonyl-[protein] + ADP + H(+)</text>
        <dbReference type="Rhea" id="RHEA:46608"/>
        <dbReference type="Rhea" id="RHEA-COMP:11060"/>
        <dbReference type="Rhea" id="RHEA-COMP:11605"/>
        <dbReference type="ChEBI" id="CHEBI:15378"/>
        <dbReference type="ChEBI" id="CHEBI:30013"/>
        <dbReference type="ChEBI" id="CHEBI:30616"/>
        <dbReference type="ChEBI" id="CHEBI:61977"/>
        <dbReference type="ChEBI" id="CHEBI:456216"/>
        <dbReference type="EC" id="2.7.11.1"/>
    </reaction>
</comment>
<evidence type="ECO:0000256" key="11">
    <source>
        <dbReference type="SAM" id="Coils"/>
    </source>
</evidence>
<dbReference type="InterPro" id="IPR000719">
    <property type="entry name" value="Prot_kinase_dom"/>
</dbReference>
<evidence type="ECO:0000256" key="1">
    <source>
        <dbReference type="ARBA" id="ARBA00010886"/>
    </source>
</evidence>